<dbReference type="Proteomes" id="UP001060215">
    <property type="component" value="Chromosome 6"/>
</dbReference>
<sequence>MEEENIHLANHGYPLHGGRICSVFLSKIVKGPMKTGALVRPSIIFFFLLIGGFISLHWINVVPLAISDISLQKTIPSSNSTVGIPSSNSSVGINCSITCPIHSSTTIKSDESPSSEVCPEYFRWIYQDLNPWKEKGITKEMVESARSEAYMRIVVVNGKVYWKKLKRAFQTRDMFNIWGILQLLRLYPGKLPDLDIMFECGDRPVIQKKDYGGSNANNVTPMFHYCASDSTLDIVFPDWSFWGWPELQIMPWEALSKDLEEGNQRVKWIDRIPYAYWKGSPRSSLARKELLKCNLTDQQDWGALIYALNWGLARREMYNSTDLANQCTHRYKVYVEGRAWSVSEKYILACDSMSLLVTPHYYDFFTRSLLPSIHYWPIKENDICRSIKTAVNWGNKHPEKVQEIGKAGSKFIQEELKMKSVYDYMFHLLYQYGKLLKYKPTVPEGSIEVCVETMACSGTELEKTFKMNSMVSGPSDTSPCIMPPPYDPTTLQSFLERKANLTKQVERWEASENT</sequence>
<dbReference type="EMBL" id="CM045763">
    <property type="protein sequence ID" value="KAI8022797.1"/>
    <property type="molecule type" value="Genomic_DNA"/>
</dbReference>
<evidence type="ECO:0000313" key="1">
    <source>
        <dbReference type="EMBL" id="KAI8022797.1"/>
    </source>
</evidence>
<comment type="caution">
    <text evidence="1">The sequence shown here is derived from an EMBL/GenBank/DDBJ whole genome shotgun (WGS) entry which is preliminary data.</text>
</comment>
<proteinExistence type="predicted"/>
<reference evidence="1 2" key="1">
    <citation type="journal article" date="2022" name="Plant J.">
        <title>Chromosome-level genome of Camellia lanceoleosa provides a valuable resource for understanding genome evolution and self-incompatibility.</title>
        <authorList>
            <person name="Gong W."/>
            <person name="Xiao S."/>
            <person name="Wang L."/>
            <person name="Liao Z."/>
            <person name="Chang Y."/>
            <person name="Mo W."/>
            <person name="Hu G."/>
            <person name="Li W."/>
            <person name="Zhao G."/>
            <person name="Zhu H."/>
            <person name="Hu X."/>
            <person name="Ji K."/>
            <person name="Xiang X."/>
            <person name="Song Q."/>
            <person name="Yuan D."/>
            <person name="Jin S."/>
            <person name="Zhang L."/>
        </authorList>
    </citation>
    <scope>NUCLEOTIDE SEQUENCE [LARGE SCALE GENOMIC DNA]</scope>
    <source>
        <strain evidence="1">SQ_2022a</strain>
    </source>
</reference>
<name>A0ACC0IDB1_9ERIC</name>
<gene>
    <name evidence="1" type="ORF">LOK49_LG03G02291</name>
</gene>
<keyword evidence="2" id="KW-1185">Reference proteome</keyword>
<protein>
    <submittedName>
        <fullName evidence="1">O-glucosyltransferase rumi</fullName>
    </submittedName>
</protein>
<organism evidence="1 2">
    <name type="scientific">Camellia lanceoleosa</name>
    <dbReference type="NCBI Taxonomy" id="1840588"/>
    <lineage>
        <taxon>Eukaryota</taxon>
        <taxon>Viridiplantae</taxon>
        <taxon>Streptophyta</taxon>
        <taxon>Embryophyta</taxon>
        <taxon>Tracheophyta</taxon>
        <taxon>Spermatophyta</taxon>
        <taxon>Magnoliopsida</taxon>
        <taxon>eudicotyledons</taxon>
        <taxon>Gunneridae</taxon>
        <taxon>Pentapetalae</taxon>
        <taxon>asterids</taxon>
        <taxon>Ericales</taxon>
        <taxon>Theaceae</taxon>
        <taxon>Camellia</taxon>
    </lineage>
</organism>
<accession>A0ACC0IDB1</accession>
<evidence type="ECO:0000313" key="2">
    <source>
        <dbReference type="Proteomes" id="UP001060215"/>
    </source>
</evidence>